<dbReference type="RefSeq" id="WP_223790282.1">
    <property type="nucleotide sequence ID" value="NZ_JAIOUQ010000002.1"/>
</dbReference>
<dbReference type="EMBL" id="JAIOUQ010000002">
    <property type="protein sequence ID" value="MBZ2164600.1"/>
    <property type="molecule type" value="Genomic_DNA"/>
</dbReference>
<dbReference type="Gene3D" id="3.60.10.10">
    <property type="entry name" value="Endonuclease/exonuclease/phosphatase"/>
    <property type="match status" value="1"/>
</dbReference>
<keyword evidence="6" id="KW-0464">Manganese</keyword>
<protein>
    <recommendedName>
        <fullName evidence="8">Endonuclease/exonuclease/phosphatase domain-containing protein</fullName>
    </recommendedName>
</protein>
<feature type="binding site" evidence="6">
    <location>
        <position position="220"/>
    </location>
    <ligand>
        <name>Mg(2+)</name>
        <dbReference type="ChEBI" id="CHEBI:18420"/>
        <label>1</label>
    </ligand>
</feature>
<evidence type="ECO:0000256" key="3">
    <source>
        <dbReference type="ARBA" id="ARBA00022801"/>
    </source>
</evidence>
<dbReference type="InterPro" id="IPR005135">
    <property type="entry name" value="Endo/exonuclease/phosphatase"/>
</dbReference>
<feature type="site" description="Important for catalytic activity" evidence="7">
    <location>
        <position position="189"/>
    </location>
</feature>
<dbReference type="InterPro" id="IPR004808">
    <property type="entry name" value="AP_endonuc_1"/>
</dbReference>
<dbReference type="SUPFAM" id="SSF56219">
    <property type="entry name" value="DNase I-like"/>
    <property type="match status" value="1"/>
</dbReference>
<comment type="caution">
    <text evidence="9">The sequence shown here is derived from an EMBL/GenBank/DDBJ whole genome shotgun (WGS) entry which is preliminary data.</text>
</comment>
<dbReference type="Proteomes" id="UP000825933">
    <property type="component" value="Unassembled WGS sequence"/>
</dbReference>
<sequence>MRILNFNIRFGGEKRTYKIVDYLLNNDFDMIVLTEFIKNDNGKEIIAKLVEKGYKTQPSNENGELGSFIASKEEFITKNVEDRWVEVYIPLMDLYVLGVYVPDKSGSQKNLFWKKILDYAEKHVENKVLITGDFNSCTKEDSSNKTEYNAKDLMKLEELGYIDLWKYNGTEESKGYTWFHYSGTGFRLDYAFVSSKLAETLEDVSVYSDSQIRESKISDHSPLVVI</sequence>
<dbReference type="InterPro" id="IPR036691">
    <property type="entry name" value="Endo/exonu/phosph_ase_sf"/>
</dbReference>
<keyword evidence="10" id="KW-1185">Reference proteome</keyword>
<dbReference type="GO" id="GO:0008311">
    <property type="term" value="F:double-stranded DNA 3'-5' DNA exonuclease activity"/>
    <property type="evidence" value="ECO:0007669"/>
    <property type="project" value="TreeGrafter"/>
</dbReference>
<evidence type="ECO:0000256" key="7">
    <source>
        <dbReference type="PIRSR" id="PIRSR604808-3"/>
    </source>
</evidence>
<evidence type="ECO:0000256" key="6">
    <source>
        <dbReference type="PIRSR" id="PIRSR604808-2"/>
    </source>
</evidence>
<dbReference type="GO" id="GO:0008081">
    <property type="term" value="F:phosphoric diester hydrolase activity"/>
    <property type="evidence" value="ECO:0007669"/>
    <property type="project" value="TreeGrafter"/>
</dbReference>
<dbReference type="GO" id="GO:0003906">
    <property type="term" value="F:DNA-(apurinic or apyrimidinic site) endonuclease activity"/>
    <property type="evidence" value="ECO:0007669"/>
    <property type="project" value="TreeGrafter"/>
</dbReference>
<comment type="similarity">
    <text evidence="1">Belongs to the DNA repair enzymes AP/ExoA family.</text>
</comment>
<keyword evidence="4 6" id="KW-0460">Magnesium</keyword>
<proteinExistence type="inferred from homology"/>
<dbReference type="GO" id="GO:0046872">
    <property type="term" value="F:metal ion binding"/>
    <property type="evidence" value="ECO:0007669"/>
    <property type="project" value="UniProtKB-KW"/>
</dbReference>
<feature type="active site" description="Proton acceptor" evidence="5">
    <location>
        <position position="220"/>
    </location>
</feature>
<comment type="cofactor">
    <cofactor evidence="6">
        <name>Mg(2+)</name>
        <dbReference type="ChEBI" id="CHEBI:18420"/>
    </cofactor>
    <cofactor evidence="6">
        <name>Mn(2+)</name>
        <dbReference type="ChEBI" id="CHEBI:29035"/>
    </cofactor>
    <text evidence="6">Probably binds two magnesium or manganese ions per subunit.</text>
</comment>
<dbReference type="PANTHER" id="PTHR22748">
    <property type="entry name" value="AP ENDONUCLEASE"/>
    <property type="match status" value="1"/>
</dbReference>
<organism evidence="9 10">
    <name type="scientific">Methanobacterium spitsbergense</name>
    <dbReference type="NCBI Taxonomy" id="2874285"/>
    <lineage>
        <taxon>Archaea</taxon>
        <taxon>Methanobacteriati</taxon>
        <taxon>Methanobacteriota</taxon>
        <taxon>Methanomada group</taxon>
        <taxon>Methanobacteria</taxon>
        <taxon>Methanobacteriales</taxon>
        <taxon>Methanobacteriaceae</taxon>
        <taxon>Methanobacterium</taxon>
    </lineage>
</organism>
<evidence type="ECO:0000256" key="5">
    <source>
        <dbReference type="PIRSR" id="PIRSR604808-1"/>
    </source>
</evidence>
<evidence type="ECO:0000256" key="4">
    <source>
        <dbReference type="ARBA" id="ARBA00022842"/>
    </source>
</evidence>
<feature type="binding site" evidence="6">
    <location>
        <position position="219"/>
    </location>
    <ligand>
        <name>Mg(2+)</name>
        <dbReference type="ChEBI" id="CHEBI:18420"/>
        <label>1</label>
    </ligand>
</feature>
<keyword evidence="2 6" id="KW-0479">Metal-binding</keyword>
<feature type="binding site" evidence="6">
    <location>
        <position position="133"/>
    </location>
    <ligand>
        <name>Mg(2+)</name>
        <dbReference type="ChEBI" id="CHEBI:18420"/>
        <label>1</label>
    </ligand>
</feature>
<name>A0A8T5UTR2_9EURY</name>
<feature type="domain" description="Endonuclease/exonuclease/phosphatase" evidence="8">
    <location>
        <begin position="5"/>
        <end position="220"/>
    </location>
</feature>
<dbReference type="GO" id="GO:0006284">
    <property type="term" value="P:base-excision repair"/>
    <property type="evidence" value="ECO:0007669"/>
    <property type="project" value="TreeGrafter"/>
</dbReference>
<evidence type="ECO:0000313" key="10">
    <source>
        <dbReference type="Proteomes" id="UP000825933"/>
    </source>
</evidence>
<dbReference type="AlphaFoldDB" id="A0A8T5UTR2"/>
<evidence type="ECO:0000313" key="9">
    <source>
        <dbReference type="EMBL" id="MBZ2164600.1"/>
    </source>
</evidence>
<feature type="site" description="Transition state stabilizer" evidence="7">
    <location>
        <position position="135"/>
    </location>
</feature>
<feature type="binding site" evidence="6">
    <location>
        <position position="135"/>
    </location>
    <ligand>
        <name>Mg(2+)</name>
        <dbReference type="ChEBI" id="CHEBI:18420"/>
        <label>1</label>
    </ligand>
</feature>
<reference evidence="10" key="1">
    <citation type="journal article" date="2022" name="Microbiol. Resour. Announc.">
        <title>Draft Genome Sequence of a Methanogenic Archaeon from West Spitsbergen Permafrost.</title>
        <authorList>
            <person name="Trubitsyn V."/>
            <person name="Rivkina E."/>
            <person name="Shcherbakova V."/>
        </authorList>
    </citation>
    <scope>NUCLEOTIDE SEQUENCE [LARGE SCALE GENOMIC DNA]</scope>
    <source>
        <strain evidence="10">VT</strain>
    </source>
</reference>
<feature type="active site" evidence="5">
    <location>
        <position position="100"/>
    </location>
</feature>
<evidence type="ECO:0000259" key="8">
    <source>
        <dbReference type="Pfam" id="PF03372"/>
    </source>
</evidence>
<gene>
    <name evidence="9" type="ORF">K8N75_00835</name>
</gene>
<feature type="site" description="Interaction with DNA substrate" evidence="7">
    <location>
        <position position="220"/>
    </location>
</feature>
<evidence type="ECO:0000256" key="2">
    <source>
        <dbReference type="ARBA" id="ARBA00022723"/>
    </source>
</evidence>
<evidence type="ECO:0000256" key="1">
    <source>
        <dbReference type="ARBA" id="ARBA00007092"/>
    </source>
</evidence>
<dbReference type="PANTHER" id="PTHR22748:SF6">
    <property type="entry name" value="DNA-(APURINIC OR APYRIMIDINIC SITE) ENDONUCLEASE"/>
    <property type="match status" value="1"/>
</dbReference>
<feature type="active site" description="Proton donor/acceptor" evidence="5">
    <location>
        <position position="133"/>
    </location>
</feature>
<dbReference type="Pfam" id="PF03372">
    <property type="entry name" value="Exo_endo_phos"/>
    <property type="match status" value="1"/>
</dbReference>
<accession>A0A8T5UTR2</accession>
<keyword evidence="3" id="KW-0378">Hydrolase</keyword>